<gene>
    <name evidence="5" type="ORF">GCM10009808_25440</name>
</gene>
<comment type="caution">
    <text evidence="5">The sequence shown here is derived from an EMBL/GenBank/DDBJ whole genome shotgun (WGS) entry which is preliminary data.</text>
</comment>
<dbReference type="PANTHER" id="PTHR33204:SF37">
    <property type="entry name" value="HTH-TYPE TRANSCRIPTIONAL REGULATOR YODB"/>
    <property type="match status" value="1"/>
</dbReference>
<evidence type="ECO:0000256" key="3">
    <source>
        <dbReference type="ARBA" id="ARBA00023163"/>
    </source>
</evidence>
<dbReference type="Gene3D" id="1.10.10.10">
    <property type="entry name" value="Winged helix-like DNA-binding domain superfamily/Winged helix DNA-binding domain"/>
    <property type="match status" value="1"/>
</dbReference>
<keyword evidence="1" id="KW-0805">Transcription regulation</keyword>
<dbReference type="PANTHER" id="PTHR33204">
    <property type="entry name" value="TRANSCRIPTIONAL REGULATOR, MARR FAMILY"/>
    <property type="match status" value="1"/>
</dbReference>
<protein>
    <submittedName>
        <fullName evidence="5">Helix-turn-helix domain-containing protein</fullName>
    </submittedName>
</protein>
<dbReference type="InterPro" id="IPR036390">
    <property type="entry name" value="WH_DNA-bd_sf"/>
</dbReference>
<dbReference type="EMBL" id="BAAAPL010000002">
    <property type="protein sequence ID" value="GAA1706346.1"/>
    <property type="molecule type" value="Genomic_DNA"/>
</dbReference>
<evidence type="ECO:0000256" key="1">
    <source>
        <dbReference type="ARBA" id="ARBA00023015"/>
    </source>
</evidence>
<keyword evidence="2" id="KW-0238">DNA-binding</keyword>
<dbReference type="RefSeq" id="WP_344073234.1">
    <property type="nucleotide sequence ID" value="NZ_BAAAPL010000002.1"/>
</dbReference>
<dbReference type="InterPro" id="IPR036388">
    <property type="entry name" value="WH-like_DNA-bd_sf"/>
</dbReference>
<dbReference type="InterPro" id="IPR002577">
    <property type="entry name" value="HTH_HxlR"/>
</dbReference>
<evidence type="ECO:0000313" key="5">
    <source>
        <dbReference type="EMBL" id="GAA1706346.1"/>
    </source>
</evidence>
<accession>A0ABN2IJN9</accession>
<feature type="domain" description="HTH hxlR-type" evidence="4">
    <location>
        <begin position="12"/>
        <end position="110"/>
    </location>
</feature>
<sequence>MARAYNVLAPTCPSSRLLHRIGARWTIFILAVLSDGPARFSVLRESIPGITSKVLTESLRSLERDGLIERAEIDTVPDGAEYAMAPLGWSPWGPLNGGREWAETHVPDIEAAQARADVGDVA</sequence>
<dbReference type="PROSITE" id="PS51118">
    <property type="entry name" value="HTH_HXLR"/>
    <property type="match status" value="1"/>
</dbReference>
<keyword evidence="3" id="KW-0804">Transcription</keyword>
<organism evidence="5 6">
    <name type="scientific">Microbacterium sediminicola</name>
    <dbReference type="NCBI Taxonomy" id="415210"/>
    <lineage>
        <taxon>Bacteria</taxon>
        <taxon>Bacillati</taxon>
        <taxon>Actinomycetota</taxon>
        <taxon>Actinomycetes</taxon>
        <taxon>Micrococcales</taxon>
        <taxon>Microbacteriaceae</taxon>
        <taxon>Microbacterium</taxon>
    </lineage>
</organism>
<dbReference type="Pfam" id="PF01638">
    <property type="entry name" value="HxlR"/>
    <property type="match status" value="1"/>
</dbReference>
<evidence type="ECO:0000256" key="2">
    <source>
        <dbReference type="ARBA" id="ARBA00023125"/>
    </source>
</evidence>
<evidence type="ECO:0000313" key="6">
    <source>
        <dbReference type="Proteomes" id="UP001501690"/>
    </source>
</evidence>
<name>A0ABN2IJN9_9MICO</name>
<dbReference type="SUPFAM" id="SSF46785">
    <property type="entry name" value="Winged helix' DNA-binding domain"/>
    <property type="match status" value="1"/>
</dbReference>
<proteinExistence type="predicted"/>
<evidence type="ECO:0000259" key="4">
    <source>
        <dbReference type="PROSITE" id="PS51118"/>
    </source>
</evidence>
<reference evidence="5 6" key="1">
    <citation type="journal article" date="2019" name="Int. J. Syst. Evol. Microbiol.">
        <title>The Global Catalogue of Microorganisms (GCM) 10K type strain sequencing project: providing services to taxonomists for standard genome sequencing and annotation.</title>
        <authorList>
            <consortium name="The Broad Institute Genomics Platform"/>
            <consortium name="The Broad Institute Genome Sequencing Center for Infectious Disease"/>
            <person name="Wu L."/>
            <person name="Ma J."/>
        </authorList>
    </citation>
    <scope>NUCLEOTIDE SEQUENCE [LARGE SCALE GENOMIC DNA]</scope>
    <source>
        <strain evidence="5 6">JCM 15577</strain>
    </source>
</reference>
<dbReference type="Proteomes" id="UP001501690">
    <property type="component" value="Unassembled WGS sequence"/>
</dbReference>
<keyword evidence="6" id="KW-1185">Reference proteome</keyword>